<dbReference type="InterPro" id="IPR006638">
    <property type="entry name" value="Elp3/MiaA/NifB-like_rSAM"/>
</dbReference>
<comment type="cofactor">
    <cofactor evidence="1">
        <name>[4Fe-4S] cluster</name>
        <dbReference type="ChEBI" id="CHEBI:49883"/>
    </cofactor>
</comment>
<dbReference type="InterPro" id="IPR007197">
    <property type="entry name" value="rSAM"/>
</dbReference>
<evidence type="ECO:0000256" key="7">
    <source>
        <dbReference type="SAM" id="MobiDB-lite"/>
    </source>
</evidence>
<dbReference type="EMBL" id="JBHTAG010000004">
    <property type="protein sequence ID" value="MFC7098914.1"/>
    <property type="molecule type" value="Genomic_DNA"/>
</dbReference>
<feature type="region of interest" description="Disordered" evidence="7">
    <location>
        <begin position="377"/>
        <end position="405"/>
    </location>
</feature>
<dbReference type="NCBIfam" id="TIGR04347">
    <property type="entry name" value="pseudo_SAM_Halo"/>
    <property type="match status" value="1"/>
</dbReference>
<evidence type="ECO:0000313" key="9">
    <source>
        <dbReference type="EMBL" id="MFC7098914.1"/>
    </source>
</evidence>
<dbReference type="PIRSF" id="PIRSF037420">
    <property type="entry name" value="PQQ_syn_pqqE"/>
    <property type="match status" value="1"/>
</dbReference>
<dbReference type="GeneID" id="79271497"/>
<dbReference type="SFLD" id="SFLDG01067">
    <property type="entry name" value="SPASM/twitch_domain_containing"/>
    <property type="match status" value="1"/>
</dbReference>
<dbReference type="Pfam" id="PF04055">
    <property type="entry name" value="Radical_SAM"/>
    <property type="match status" value="1"/>
</dbReference>
<dbReference type="InterPro" id="IPR050377">
    <property type="entry name" value="Radical_SAM_PqqE_MftC-like"/>
</dbReference>
<keyword evidence="2" id="KW-0004">4Fe-4S</keyword>
<dbReference type="RefSeq" id="WP_276239550.1">
    <property type="nucleotide sequence ID" value="NZ_CP119990.1"/>
</dbReference>
<dbReference type="NCBIfam" id="TIGR04085">
    <property type="entry name" value="rSAM_more_4Fe4S"/>
    <property type="match status" value="1"/>
</dbReference>
<organism evidence="9 10">
    <name type="scientific">Halobaculum marinum</name>
    <dbReference type="NCBI Taxonomy" id="3031996"/>
    <lineage>
        <taxon>Archaea</taxon>
        <taxon>Methanobacteriati</taxon>
        <taxon>Methanobacteriota</taxon>
        <taxon>Stenosarchaea group</taxon>
        <taxon>Halobacteria</taxon>
        <taxon>Halobacteriales</taxon>
        <taxon>Haloferacaceae</taxon>
        <taxon>Halobaculum</taxon>
    </lineage>
</organism>
<dbReference type="PANTHER" id="PTHR11228">
    <property type="entry name" value="RADICAL SAM DOMAIN PROTEIN"/>
    <property type="match status" value="1"/>
</dbReference>
<dbReference type="GO" id="GO:0051539">
    <property type="term" value="F:4 iron, 4 sulfur cluster binding"/>
    <property type="evidence" value="ECO:0007669"/>
    <property type="project" value="UniProtKB-KW"/>
</dbReference>
<evidence type="ECO:0000256" key="5">
    <source>
        <dbReference type="ARBA" id="ARBA00023004"/>
    </source>
</evidence>
<gene>
    <name evidence="9" type="ORF">ACFQKD_16535</name>
</gene>
<proteinExistence type="predicted"/>
<dbReference type="InterPro" id="IPR017200">
    <property type="entry name" value="PqqE-like"/>
</dbReference>
<evidence type="ECO:0000256" key="6">
    <source>
        <dbReference type="ARBA" id="ARBA00023014"/>
    </source>
</evidence>
<evidence type="ECO:0000256" key="4">
    <source>
        <dbReference type="ARBA" id="ARBA00022723"/>
    </source>
</evidence>
<evidence type="ECO:0000313" key="10">
    <source>
        <dbReference type="Proteomes" id="UP001596388"/>
    </source>
</evidence>
<evidence type="ECO:0000256" key="2">
    <source>
        <dbReference type="ARBA" id="ARBA00022485"/>
    </source>
</evidence>
<dbReference type="GO" id="GO:0046872">
    <property type="term" value="F:metal ion binding"/>
    <property type="evidence" value="ECO:0007669"/>
    <property type="project" value="UniProtKB-KW"/>
</dbReference>
<dbReference type="Pfam" id="PF13186">
    <property type="entry name" value="SPASM"/>
    <property type="match status" value="1"/>
</dbReference>
<keyword evidence="6" id="KW-0411">Iron-sulfur</keyword>
<dbReference type="InterPro" id="IPR023885">
    <property type="entry name" value="4Fe4S-binding_SPASM_dom"/>
</dbReference>
<protein>
    <submittedName>
        <fullName evidence="9">TIGR04347 family pseudo-SAM/SPASM protein</fullName>
    </submittedName>
</protein>
<keyword evidence="3" id="KW-0949">S-adenosyl-L-methionine</keyword>
<dbReference type="SMART" id="SM00729">
    <property type="entry name" value="Elp3"/>
    <property type="match status" value="1"/>
</dbReference>
<keyword evidence="4" id="KW-0479">Metal-binding</keyword>
<dbReference type="AlphaFoldDB" id="A0ABD5X540"/>
<dbReference type="Proteomes" id="UP001596388">
    <property type="component" value="Unassembled WGS sequence"/>
</dbReference>
<feature type="domain" description="Radical SAM core" evidence="8">
    <location>
        <begin position="33"/>
        <end position="248"/>
    </location>
</feature>
<dbReference type="SFLD" id="SFLDG01386">
    <property type="entry name" value="main_SPASM_domain-containing"/>
    <property type="match status" value="1"/>
</dbReference>
<evidence type="ECO:0000256" key="1">
    <source>
        <dbReference type="ARBA" id="ARBA00001966"/>
    </source>
</evidence>
<evidence type="ECO:0000259" key="8">
    <source>
        <dbReference type="PROSITE" id="PS51918"/>
    </source>
</evidence>
<keyword evidence="10" id="KW-1185">Reference proteome</keyword>
<accession>A0ABD5X540</accession>
<reference evidence="9 10" key="1">
    <citation type="journal article" date="2019" name="Int. J. Syst. Evol. Microbiol.">
        <title>The Global Catalogue of Microorganisms (GCM) 10K type strain sequencing project: providing services to taxonomists for standard genome sequencing and annotation.</title>
        <authorList>
            <consortium name="The Broad Institute Genomics Platform"/>
            <consortium name="The Broad Institute Genome Sequencing Center for Infectious Disease"/>
            <person name="Wu L."/>
            <person name="Ma J."/>
        </authorList>
    </citation>
    <scope>NUCLEOTIDE SEQUENCE [LARGE SCALE GENOMIC DNA]</scope>
    <source>
        <strain evidence="9 10">DT55</strain>
    </source>
</reference>
<dbReference type="Gene3D" id="3.20.20.70">
    <property type="entry name" value="Aldolase class I"/>
    <property type="match status" value="1"/>
</dbReference>
<dbReference type="CDD" id="cd21123">
    <property type="entry name" value="SPASM_MftC-like"/>
    <property type="match status" value="1"/>
</dbReference>
<dbReference type="InterPro" id="IPR027626">
    <property type="entry name" value="Pseudo_SAM_Halo"/>
</dbReference>
<comment type="caution">
    <text evidence="9">The sequence shown here is derived from an EMBL/GenBank/DDBJ whole genome shotgun (WGS) entry which is preliminary data.</text>
</comment>
<keyword evidence="5" id="KW-0408">Iron</keyword>
<dbReference type="InterPro" id="IPR013785">
    <property type="entry name" value="Aldolase_TIM"/>
</dbReference>
<dbReference type="InterPro" id="IPR058240">
    <property type="entry name" value="rSAM_sf"/>
</dbReference>
<dbReference type="PANTHER" id="PTHR11228:SF7">
    <property type="entry name" value="PQQA PEPTIDE CYCLASE"/>
    <property type="match status" value="1"/>
</dbReference>
<dbReference type="SFLD" id="SFLDS00029">
    <property type="entry name" value="Radical_SAM"/>
    <property type="match status" value="1"/>
</dbReference>
<evidence type="ECO:0000256" key="3">
    <source>
        <dbReference type="ARBA" id="ARBA00022691"/>
    </source>
</evidence>
<dbReference type="CDD" id="cd01335">
    <property type="entry name" value="Radical_SAM"/>
    <property type="match status" value="1"/>
</dbReference>
<name>A0ABD5X540_9EURY</name>
<sequence>MISLSKLLYDLDAEGDGLRYGDVDSEAEQIREHKQRHPVVVWNGTKRCNLACAHCYAGAETGAAPGEFTTAEAKAMLDELADYGVPVVLFSGGEPLVRDDLTELVAHATDAGLRAVLSTNGTLLTRERARDLRDAGLAYAGISVDGRREVNDAFRGREGAFDAAVDGIEACLDVGLKTGLRYTVTEDTVPDMEAVVDLLTDVGVDRFCFYHLAYGGRGVPDADLSPERRRDAVERLIDLTREYHEAGEEIETLLVGNYCDSAYLVEYARREFGPERAEHVRRYLATNGGDPAGERIADIDYQGNVHATQFWQSYALGNVRDRSFGAIWDDESNPLLRRLRDRPDSLGEQCRECAYSDVCHGSSRLRALTVEGEFEAPDPQCYLTPEERGVDAVDPDTGGAPSSAD</sequence>
<dbReference type="PROSITE" id="PS51918">
    <property type="entry name" value="RADICAL_SAM"/>
    <property type="match status" value="1"/>
</dbReference>
<dbReference type="SUPFAM" id="SSF102114">
    <property type="entry name" value="Radical SAM enzymes"/>
    <property type="match status" value="1"/>
</dbReference>